<protein>
    <submittedName>
        <fullName evidence="1">Uncharacterized protein</fullName>
    </submittedName>
</protein>
<gene>
    <name evidence="1" type="ORF">ERS013165_01951</name>
</gene>
<dbReference type="EMBL" id="CWOW01000009">
    <property type="protein sequence ID" value="CSA59636.1"/>
    <property type="molecule type" value="Genomic_DNA"/>
</dbReference>
<accession>A0A655QJZ0</accession>
<reference evidence="1 2" key="1">
    <citation type="submission" date="2015-07" db="EMBL/GenBank/DDBJ databases">
        <authorList>
            <consortium name="Pathogen Informatics"/>
        </authorList>
    </citation>
    <scope>NUCLEOTIDE SEQUENCE [LARGE SCALE GENOMIC DNA]</scope>
    <source>
        <strain evidence="1 2">A51</strain>
    </source>
</reference>
<name>A0A655QJZ0_VIBCL</name>
<organism evidence="1 2">
    <name type="scientific">Vibrio cholerae</name>
    <dbReference type="NCBI Taxonomy" id="666"/>
    <lineage>
        <taxon>Bacteria</taxon>
        <taxon>Pseudomonadati</taxon>
        <taxon>Pseudomonadota</taxon>
        <taxon>Gammaproteobacteria</taxon>
        <taxon>Vibrionales</taxon>
        <taxon>Vibrionaceae</taxon>
        <taxon>Vibrio</taxon>
    </lineage>
</organism>
<dbReference type="Proteomes" id="UP000044806">
    <property type="component" value="Unassembled WGS sequence"/>
</dbReference>
<proteinExistence type="predicted"/>
<dbReference type="AlphaFoldDB" id="A0A655QJZ0"/>
<evidence type="ECO:0000313" key="2">
    <source>
        <dbReference type="Proteomes" id="UP000044806"/>
    </source>
</evidence>
<sequence>MEKINANSDTRLSVKPHAQEANRVIIRVTMIAIPTTSASRQPMVSSTKITTAVVAKASFPIKVLLLSAAVCP</sequence>
<evidence type="ECO:0000313" key="1">
    <source>
        <dbReference type="EMBL" id="CSA59636.1"/>
    </source>
</evidence>